<evidence type="ECO:0000259" key="1">
    <source>
        <dbReference type="Pfam" id="PF01261"/>
    </source>
</evidence>
<gene>
    <name evidence="2" type="ORF">Pan14r_36290</name>
</gene>
<proteinExistence type="predicted"/>
<dbReference type="AlphaFoldDB" id="A0A5C5Y8L3"/>
<organism evidence="2 3">
    <name type="scientific">Crateriforma conspicua</name>
    <dbReference type="NCBI Taxonomy" id="2527996"/>
    <lineage>
        <taxon>Bacteria</taxon>
        <taxon>Pseudomonadati</taxon>
        <taxon>Planctomycetota</taxon>
        <taxon>Planctomycetia</taxon>
        <taxon>Planctomycetales</taxon>
        <taxon>Planctomycetaceae</taxon>
        <taxon>Crateriforma</taxon>
    </lineage>
</organism>
<protein>
    <submittedName>
        <fullName evidence="2">Xylose isomerase-like TIM barrel</fullName>
    </submittedName>
</protein>
<dbReference type="OrthoDB" id="1900402at2"/>
<dbReference type="InterPro" id="IPR036237">
    <property type="entry name" value="Xyl_isomerase-like_sf"/>
</dbReference>
<keyword evidence="3" id="KW-1185">Reference proteome</keyword>
<dbReference type="Proteomes" id="UP000317238">
    <property type="component" value="Unassembled WGS sequence"/>
</dbReference>
<dbReference type="InterPro" id="IPR013022">
    <property type="entry name" value="Xyl_isomerase-like_TIM-brl"/>
</dbReference>
<comment type="caution">
    <text evidence="2">The sequence shown here is derived from an EMBL/GenBank/DDBJ whole genome shotgun (WGS) entry which is preliminary data.</text>
</comment>
<dbReference type="Gene3D" id="3.20.20.150">
    <property type="entry name" value="Divalent-metal-dependent TIM barrel enzymes"/>
    <property type="match status" value="1"/>
</dbReference>
<dbReference type="RefSeq" id="WP_145303843.1">
    <property type="nucleotide sequence ID" value="NZ_CP036319.1"/>
</dbReference>
<name>A0A5C5Y8L3_9PLAN</name>
<evidence type="ECO:0000313" key="2">
    <source>
        <dbReference type="EMBL" id="TWT71319.1"/>
    </source>
</evidence>
<reference evidence="2 3" key="1">
    <citation type="submission" date="2019-02" db="EMBL/GenBank/DDBJ databases">
        <title>Deep-cultivation of Planctomycetes and their phenomic and genomic characterization uncovers novel biology.</title>
        <authorList>
            <person name="Wiegand S."/>
            <person name="Jogler M."/>
            <person name="Boedeker C."/>
            <person name="Pinto D."/>
            <person name="Vollmers J."/>
            <person name="Rivas-Marin E."/>
            <person name="Kohn T."/>
            <person name="Peeters S.H."/>
            <person name="Heuer A."/>
            <person name="Rast P."/>
            <person name="Oberbeckmann S."/>
            <person name="Bunk B."/>
            <person name="Jeske O."/>
            <person name="Meyerdierks A."/>
            <person name="Storesund J.E."/>
            <person name="Kallscheuer N."/>
            <person name="Luecker S."/>
            <person name="Lage O.M."/>
            <person name="Pohl T."/>
            <person name="Merkel B.J."/>
            <person name="Hornburger P."/>
            <person name="Mueller R.-W."/>
            <person name="Bruemmer F."/>
            <person name="Labrenz M."/>
            <person name="Spormann A.M."/>
            <person name="Op Den Camp H."/>
            <person name="Overmann J."/>
            <person name="Amann R."/>
            <person name="Jetten M.S.M."/>
            <person name="Mascher T."/>
            <person name="Medema M.H."/>
            <person name="Devos D.P."/>
            <person name="Kaster A.-K."/>
            <person name="Ovreas L."/>
            <person name="Rohde M."/>
            <person name="Galperin M.Y."/>
            <person name="Jogler C."/>
        </authorList>
    </citation>
    <scope>NUCLEOTIDE SEQUENCE [LARGE SCALE GENOMIC DNA]</scope>
    <source>
        <strain evidence="2 3">Pan14r</strain>
    </source>
</reference>
<accession>A0A5C5Y8L3</accession>
<keyword evidence="2" id="KW-0413">Isomerase</keyword>
<sequence>MNVGFHAAAMPWHDDATALRWLAQMGYRVVALIPRRNGLRLADDGAVADATPLNLLAGELGLQVWLCLEGRFIDDPHRPGWPSLASEDSCVADRSLELASRWIMAAASIGATTVTFSCGSTGGATERHDEAVLDRLAQRIDVLSALADQTGITLALRPERGGVVATTIHFDRLRQWVRRPGLLKLWADVDVMLQTGEIPVADRLARHGDCLAGLVMGMHHVTASESAGLRFDPAIMLDNLSGTGIDAPVIFQMSAADDPLRCPYDSAIRFMRENG</sequence>
<dbReference type="Pfam" id="PF01261">
    <property type="entry name" value="AP_endonuc_2"/>
    <property type="match status" value="1"/>
</dbReference>
<evidence type="ECO:0000313" key="3">
    <source>
        <dbReference type="Proteomes" id="UP000317238"/>
    </source>
</evidence>
<dbReference type="GO" id="GO:0016853">
    <property type="term" value="F:isomerase activity"/>
    <property type="evidence" value="ECO:0007669"/>
    <property type="project" value="UniProtKB-KW"/>
</dbReference>
<feature type="domain" description="Xylose isomerase-like TIM barrel" evidence="1">
    <location>
        <begin position="19"/>
        <end position="203"/>
    </location>
</feature>
<dbReference type="SUPFAM" id="SSF51658">
    <property type="entry name" value="Xylose isomerase-like"/>
    <property type="match status" value="1"/>
</dbReference>
<dbReference type="EMBL" id="SJPL01000001">
    <property type="protein sequence ID" value="TWT71319.1"/>
    <property type="molecule type" value="Genomic_DNA"/>
</dbReference>